<keyword evidence="3" id="KW-1185">Reference proteome</keyword>
<evidence type="ECO:0000313" key="2">
    <source>
        <dbReference type="EMBL" id="KFN11690.1"/>
    </source>
</evidence>
<keyword evidence="1" id="KW-0812">Transmembrane</keyword>
<name>A0A090ZN53_PAEMA</name>
<dbReference type="AlphaFoldDB" id="A0A090ZN53"/>
<organism evidence="2 3">
    <name type="scientific">Paenibacillus macerans</name>
    <name type="common">Bacillus macerans</name>
    <dbReference type="NCBI Taxonomy" id="44252"/>
    <lineage>
        <taxon>Bacteria</taxon>
        <taxon>Bacillati</taxon>
        <taxon>Bacillota</taxon>
        <taxon>Bacilli</taxon>
        <taxon>Bacillales</taxon>
        <taxon>Paenibacillaceae</taxon>
        <taxon>Paenibacillus</taxon>
    </lineage>
</organism>
<sequence length="73" mass="8550">MYMAYPISMENLLCFFFMSCMHEIPQQNQSLSPNSYDYKPFNYRALSFDSILYLFPMASFLVNKGILQRTAVA</sequence>
<dbReference type="HOGENOM" id="CLU_2701274_0_0_9"/>
<keyword evidence="1" id="KW-0472">Membrane</keyword>
<reference evidence="2 3" key="1">
    <citation type="submission" date="2014-04" db="EMBL/GenBank/DDBJ databases">
        <authorList>
            <person name="Bishop-Lilly K.A."/>
            <person name="Broomall S.M."/>
            <person name="Chain P.S."/>
            <person name="Chertkov O."/>
            <person name="Coyne S.R."/>
            <person name="Daligault H.E."/>
            <person name="Davenport K.W."/>
            <person name="Erkkila T."/>
            <person name="Frey K.G."/>
            <person name="Gibbons H.S."/>
            <person name="Gu W."/>
            <person name="Jaissle J."/>
            <person name="Johnson S.L."/>
            <person name="Koroleva G.I."/>
            <person name="Ladner J.T."/>
            <person name="Lo C.-C."/>
            <person name="Minogue T.D."/>
            <person name="Munk C."/>
            <person name="Palacios G.F."/>
            <person name="Redden C.L."/>
            <person name="Rosenzweig C.N."/>
            <person name="Scholz M.B."/>
            <person name="Teshima H."/>
            <person name="Xu Y."/>
        </authorList>
    </citation>
    <scope>NUCLEOTIDE SEQUENCE [LARGE SCALE GENOMIC DNA]</scope>
    <source>
        <strain evidence="2 3">8244</strain>
    </source>
</reference>
<gene>
    <name evidence="2" type="ORF">DJ90_6435</name>
</gene>
<evidence type="ECO:0000313" key="3">
    <source>
        <dbReference type="Proteomes" id="UP000029278"/>
    </source>
</evidence>
<dbReference type="Proteomes" id="UP000029278">
    <property type="component" value="Unassembled WGS sequence"/>
</dbReference>
<proteinExistence type="predicted"/>
<protein>
    <submittedName>
        <fullName evidence="2">Uncharacterized protein</fullName>
    </submittedName>
</protein>
<accession>A0A090ZN53</accession>
<feature type="transmembrane region" description="Helical" evidence="1">
    <location>
        <begin position="41"/>
        <end position="62"/>
    </location>
</feature>
<keyword evidence="1" id="KW-1133">Transmembrane helix</keyword>
<comment type="caution">
    <text evidence="2">The sequence shown here is derived from an EMBL/GenBank/DDBJ whole genome shotgun (WGS) entry which is preliminary data.</text>
</comment>
<dbReference type="EMBL" id="JMQA01000005">
    <property type="protein sequence ID" value="KFN11690.1"/>
    <property type="molecule type" value="Genomic_DNA"/>
</dbReference>
<evidence type="ECO:0000256" key="1">
    <source>
        <dbReference type="SAM" id="Phobius"/>
    </source>
</evidence>